<comment type="function">
    <text evidence="4">Catalyzes the formation of 4-diphosphocytidyl-2-C-methyl-D-erythritol from CTP and 2-C-methyl-D-erythritol 4-phosphate (MEP).</text>
</comment>
<reference evidence="7" key="1">
    <citation type="submission" date="2017-04" db="EMBL/GenBank/DDBJ databases">
        <title>Function of individual gut microbiota members based on whole genome sequencing of pure cultures obtained from chicken caecum.</title>
        <authorList>
            <person name="Medvecky M."/>
            <person name="Cejkova D."/>
            <person name="Polansky O."/>
            <person name="Karasova D."/>
            <person name="Kubasova T."/>
            <person name="Cizek A."/>
            <person name="Rychlik I."/>
        </authorList>
    </citation>
    <scope>NUCLEOTIDE SEQUENCE [LARGE SCALE GENOMIC DNA]</scope>
    <source>
        <strain evidence="7">An175</strain>
    </source>
</reference>
<feature type="site" description="Transition state stabilizer" evidence="4">
    <location>
        <position position="53"/>
    </location>
</feature>
<evidence type="ECO:0000313" key="7">
    <source>
        <dbReference type="Proteomes" id="UP000196386"/>
    </source>
</evidence>
<evidence type="ECO:0000256" key="2">
    <source>
        <dbReference type="ARBA" id="ARBA00022695"/>
    </source>
</evidence>
<dbReference type="CDD" id="cd02516">
    <property type="entry name" value="CDP-ME_synthetase"/>
    <property type="match status" value="1"/>
</dbReference>
<organism evidence="5 7">
    <name type="scientific">Anaerotruncus colihominis</name>
    <dbReference type="NCBI Taxonomy" id="169435"/>
    <lineage>
        <taxon>Bacteria</taxon>
        <taxon>Bacillati</taxon>
        <taxon>Bacillota</taxon>
        <taxon>Clostridia</taxon>
        <taxon>Eubacteriales</taxon>
        <taxon>Oscillospiraceae</taxon>
        <taxon>Anaerotruncus</taxon>
    </lineage>
</organism>
<dbReference type="InterPro" id="IPR001228">
    <property type="entry name" value="IspD"/>
</dbReference>
<keyword evidence="1 4" id="KW-0808">Transferase</keyword>
<dbReference type="GO" id="GO:0050518">
    <property type="term" value="F:2-C-methyl-D-erythritol 4-phosphate cytidylyltransferase activity"/>
    <property type="evidence" value="ECO:0007669"/>
    <property type="project" value="UniProtKB-UniRule"/>
</dbReference>
<feature type="site" description="Positions MEP for the nucleophilic attack" evidence="4">
    <location>
        <position position="185"/>
    </location>
</feature>
<dbReference type="InterPro" id="IPR050088">
    <property type="entry name" value="IspD/TarI_cytidylyltransf_bact"/>
</dbReference>
<dbReference type="UniPathway" id="UPA00056">
    <property type="reaction ID" value="UER00093"/>
</dbReference>
<evidence type="ECO:0000256" key="3">
    <source>
        <dbReference type="ARBA" id="ARBA00023229"/>
    </source>
</evidence>
<dbReference type="HAMAP" id="MF_00108">
    <property type="entry name" value="IspD"/>
    <property type="match status" value="1"/>
</dbReference>
<comment type="caution">
    <text evidence="5">The sequence shown here is derived from an EMBL/GenBank/DDBJ whole genome shotgun (WGS) entry which is preliminary data.</text>
</comment>
<dbReference type="EC" id="2.7.7.60" evidence="4"/>
<dbReference type="Proteomes" id="UP000260828">
    <property type="component" value="Unassembled WGS sequence"/>
</dbReference>
<feature type="site" description="Transition state stabilizer" evidence="4">
    <location>
        <position position="47"/>
    </location>
</feature>
<dbReference type="FunFam" id="3.90.550.10:FF:000003">
    <property type="entry name" value="2-C-methyl-D-erythritol 4-phosphate cytidylyltransferase"/>
    <property type="match status" value="1"/>
</dbReference>
<dbReference type="PANTHER" id="PTHR32125">
    <property type="entry name" value="2-C-METHYL-D-ERYTHRITOL 4-PHOSPHATE CYTIDYLYLTRANSFERASE, CHLOROPLASTIC"/>
    <property type="match status" value="1"/>
</dbReference>
<evidence type="ECO:0000256" key="4">
    <source>
        <dbReference type="HAMAP-Rule" id="MF_00108"/>
    </source>
</evidence>
<evidence type="ECO:0000313" key="6">
    <source>
        <dbReference type="EMBL" id="RGE69679.1"/>
    </source>
</evidence>
<dbReference type="PANTHER" id="PTHR32125:SF4">
    <property type="entry name" value="2-C-METHYL-D-ERYTHRITOL 4-PHOSPHATE CYTIDYLYLTRANSFERASE, CHLOROPLASTIC"/>
    <property type="match status" value="1"/>
</dbReference>
<name>A0A1Y4MIQ0_9FIRM</name>
<dbReference type="SUPFAM" id="SSF53448">
    <property type="entry name" value="Nucleotide-diphospho-sugar transferases"/>
    <property type="match status" value="1"/>
</dbReference>
<comment type="similarity">
    <text evidence="4">Belongs to the IspD/TarI cytidylyltransferase family. IspD subfamily.</text>
</comment>
<keyword evidence="3 4" id="KW-0414">Isoprene biosynthesis</keyword>
<comment type="pathway">
    <text evidence="4">Isoprenoid biosynthesis; isopentenyl diphosphate biosynthesis via DXP pathway; isopentenyl diphosphate from 1-deoxy-D-xylulose 5-phosphate: step 2/6.</text>
</comment>
<dbReference type="InterPro" id="IPR029044">
    <property type="entry name" value="Nucleotide-diphossugar_trans"/>
</dbReference>
<comment type="catalytic activity">
    <reaction evidence="4">
        <text>2-C-methyl-D-erythritol 4-phosphate + CTP + H(+) = 4-CDP-2-C-methyl-D-erythritol + diphosphate</text>
        <dbReference type="Rhea" id="RHEA:13429"/>
        <dbReference type="ChEBI" id="CHEBI:15378"/>
        <dbReference type="ChEBI" id="CHEBI:33019"/>
        <dbReference type="ChEBI" id="CHEBI:37563"/>
        <dbReference type="ChEBI" id="CHEBI:57823"/>
        <dbReference type="ChEBI" id="CHEBI:58262"/>
        <dbReference type="EC" id="2.7.7.60"/>
    </reaction>
</comment>
<dbReference type="EMBL" id="QVME01000001">
    <property type="protein sequence ID" value="RGE69679.1"/>
    <property type="molecule type" value="Genomic_DNA"/>
</dbReference>
<protein>
    <recommendedName>
        <fullName evidence="4">2-C-methyl-D-erythritol 4-phosphate cytidylyltransferase</fullName>
        <ecNumber evidence="4">2.7.7.60</ecNumber>
    </recommendedName>
    <alternativeName>
        <fullName evidence="4">4-diphosphocytidyl-2C-methyl-D-erythritol synthase</fullName>
    </alternativeName>
    <alternativeName>
        <fullName evidence="4">MEP cytidylyltransferase</fullName>
        <shortName evidence="4">MCT</shortName>
    </alternativeName>
</protein>
<reference evidence="5" key="2">
    <citation type="journal article" date="2018" name="BMC Genomics">
        <title>Whole genome sequencing and function prediction of 133 gut anaerobes isolated from chicken caecum in pure cultures.</title>
        <authorList>
            <person name="Medvecky M."/>
            <person name="Cejkova D."/>
            <person name="Polansky O."/>
            <person name="Karasova D."/>
            <person name="Kubasova T."/>
            <person name="Cizek A."/>
            <person name="Rychlik I."/>
        </authorList>
    </citation>
    <scope>NUCLEOTIDE SEQUENCE</scope>
    <source>
        <strain evidence="5">An175</strain>
    </source>
</reference>
<sequence length="263" mass="28432">MLRDAKTGRRKKLMLLWRKGGQEQTGEIDVKRPYVAAVVVAAGTSSRMQGLDKQLEEVGGIPVIVRTLLALSDSDWIDEIVLVTRRGTIPDMLALARAWGVPKIRSVIAGGQTRQQSVQLGVEAVGPQARYVAVHDGARPFVCGQVIADAVFDAIRYGAAAPAVPVSDTIKVADANGMIESTPDRSRLFAVQTPQVFELERYRTAAQAALQSGHDYTDDCQMLEAAGFPVHLSRGDSDNIKITTPVDLLAAQAIAKLREEMEA</sequence>
<dbReference type="InterPro" id="IPR034683">
    <property type="entry name" value="IspD/TarI"/>
</dbReference>
<dbReference type="Proteomes" id="UP000196386">
    <property type="component" value="Unassembled WGS sequence"/>
</dbReference>
<dbReference type="NCBIfam" id="TIGR00453">
    <property type="entry name" value="ispD"/>
    <property type="match status" value="1"/>
</dbReference>
<gene>
    <name evidence="4 6" type="primary">ispD</name>
    <name evidence="5" type="ORF">B5F11_12815</name>
    <name evidence="6" type="ORF">DXC40_01005</name>
</gene>
<dbReference type="AlphaFoldDB" id="A0A1Y4MIQ0"/>
<evidence type="ECO:0000256" key="1">
    <source>
        <dbReference type="ARBA" id="ARBA00022679"/>
    </source>
</evidence>
<dbReference type="Pfam" id="PF01128">
    <property type="entry name" value="IspD"/>
    <property type="match status" value="1"/>
</dbReference>
<dbReference type="EMBL" id="NFKP01000016">
    <property type="protein sequence ID" value="OUP68633.1"/>
    <property type="molecule type" value="Genomic_DNA"/>
</dbReference>
<reference evidence="6 8" key="3">
    <citation type="submission" date="2018-08" db="EMBL/GenBank/DDBJ databases">
        <title>A genome reference for cultivated species of the human gut microbiota.</title>
        <authorList>
            <person name="Zou Y."/>
            <person name="Xue W."/>
            <person name="Luo G."/>
        </authorList>
    </citation>
    <scope>NUCLEOTIDE SEQUENCE [LARGE SCALE GENOMIC DNA]</scope>
    <source>
        <strain evidence="6 8">TF05-12AC</strain>
    </source>
</reference>
<evidence type="ECO:0000313" key="5">
    <source>
        <dbReference type="EMBL" id="OUP68633.1"/>
    </source>
</evidence>
<proteinExistence type="inferred from homology"/>
<keyword evidence="2 4" id="KW-0548">Nucleotidyltransferase</keyword>
<evidence type="ECO:0000313" key="8">
    <source>
        <dbReference type="Proteomes" id="UP000260828"/>
    </source>
</evidence>
<dbReference type="GO" id="GO:0019288">
    <property type="term" value="P:isopentenyl diphosphate biosynthetic process, methylerythritol 4-phosphate pathway"/>
    <property type="evidence" value="ECO:0007669"/>
    <property type="project" value="UniProtKB-UniRule"/>
</dbReference>
<accession>A0A1Y4MIQ0</accession>
<dbReference type="Gene3D" id="3.90.550.10">
    <property type="entry name" value="Spore Coat Polysaccharide Biosynthesis Protein SpsA, Chain A"/>
    <property type="match status" value="1"/>
</dbReference>
<feature type="site" description="Positions MEP for the nucleophilic attack" evidence="4">
    <location>
        <position position="241"/>
    </location>
</feature>